<comment type="caution">
    <text evidence="3">The sequence shown here is derived from an EMBL/GenBank/DDBJ whole genome shotgun (WGS) entry which is preliminary data.</text>
</comment>
<dbReference type="Gene3D" id="1.10.510.10">
    <property type="entry name" value="Transferase(Phosphotransferase) domain 1"/>
    <property type="match status" value="1"/>
</dbReference>
<proteinExistence type="inferred from homology"/>
<evidence type="ECO:0000256" key="1">
    <source>
        <dbReference type="ARBA" id="ARBA00010163"/>
    </source>
</evidence>
<dbReference type="Gene3D" id="1.25.40.680">
    <property type="entry name" value="Type VII secretion system EssB, C-terminal-like domain"/>
    <property type="match status" value="1"/>
</dbReference>
<protein>
    <submittedName>
        <fullName evidence="3">Type VII secretion protein EssB</fullName>
    </submittedName>
</protein>
<dbReference type="InterPro" id="IPR018778">
    <property type="entry name" value="T7SS_EssB"/>
</dbReference>
<keyword evidence="2" id="KW-0472">Membrane</keyword>
<keyword evidence="4" id="KW-1185">Reference proteome</keyword>
<evidence type="ECO:0000256" key="2">
    <source>
        <dbReference type="SAM" id="Phobius"/>
    </source>
</evidence>
<dbReference type="EMBL" id="JBHSGD010000005">
    <property type="protein sequence ID" value="MFC4652339.1"/>
    <property type="molecule type" value="Genomic_DNA"/>
</dbReference>
<keyword evidence="2" id="KW-1133">Transmembrane helix</keyword>
<keyword evidence="2" id="KW-0812">Transmembrane</keyword>
<evidence type="ECO:0000313" key="3">
    <source>
        <dbReference type="EMBL" id="MFC4652339.1"/>
    </source>
</evidence>
<dbReference type="Pfam" id="PF10140">
    <property type="entry name" value="YukC"/>
    <property type="match status" value="1"/>
</dbReference>
<dbReference type="NCBIfam" id="TIGR03926">
    <property type="entry name" value="T7_EssB"/>
    <property type="match status" value="1"/>
</dbReference>
<gene>
    <name evidence="3" type="primary">essB</name>
    <name evidence="3" type="ORF">ACFO26_05395</name>
</gene>
<feature type="transmembrane region" description="Helical" evidence="2">
    <location>
        <begin position="207"/>
        <end position="227"/>
    </location>
</feature>
<evidence type="ECO:0000313" key="4">
    <source>
        <dbReference type="Proteomes" id="UP001595987"/>
    </source>
</evidence>
<dbReference type="Proteomes" id="UP001595987">
    <property type="component" value="Unassembled WGS sequence"/>
</dbReference>
<dbReference type="RefSeq" id="WP_213535007.1">
    <property type="nucleotide sequence ID" value="NZ_BOVQ01000004.1"/>
</dbReference>
<comment type="similarity">
    <text evidence="1">Belongs to the EssB family.</text>
</comment>
<sequence>MKVSDGTTTLTLERNKINFQVNLLSTQFKKVALPELPENVTAKEEDENWILSYSVPENAKSLATTIQKTKSRLDKLQLAQKLASLSNLANQYSIPFLHPENIFLEGEHLFVVHFGLRDLVAPFSLNSEEFLNSYKALIFNIFTPKNSFETLVSGTNTTNDKFTQAINQFESIPEIIAFINQETQKETTKVNQKVTSVSKGRYRFFKYFGILAIVLALVLGWFTYSFYSNSHKQNAIITAQTDFLTNNYAQTQTDLQKYSTSSLPKSARYILAVSSVNLSDLTMTQKQSILNNVSTKSDNNTLNYWVNTGRGNFNEALNLAQNLGDNQLTLLAYTNLYETTKLNTTMNGAKKQQLLDKYNKKIQELSKKLEK</sequence>
<accession>A0ABV9JG88</accession>
<reference evidence="4" key="1">
    <citation type="journal article" date="2019" name="Int. J. Syst. Evol. Microbiol.">
        <title>The Global Catalogue of Microorganisms (GCM) 10K type strain sequencing project: providing services to taxonomists for standard genome sequencing and annotation.</title>
        <authorList>
            <consortium name="The Broad Institute Genomics Platform"/>
            <consortium name="The Broad Institute Genome Sequencing Center for Infectious Disease"/>
            <person name="Wu L."/>
            <person name="Ma J."/>
        </authorList>
    </citation>
    <scope>NUCLEOTIDE SEQUENCE [LARGE SCALE GENOMIC DNA]</scope>
    <source>
        <strain evidence="4">CCUG 63287</strain>
    </source>
</reference>
<name>A0ABV9JG88_9LACT</name>
<dbReference type="InterPro" id="IPR042565">
    <property type="entry name" value="T7SS_EssB_C"/>
</dbReference>
<organism evidence="3 4">
    <name type="scientific">Lactococcus nasutitermitis</name>
    <dbReference type="NCBI Taxonomy" id="1652957"/>
    <lineage>
        <taxon>Bacteria</taxon>
        <taxon>Bacillati</taxon>
        <taxon>Bacillota</taxon>
        <taxon>Bacilli</taxon>
        <taxon>Lactobacillales</taxon>
        <taxon>Streptococcaceae</taxon>
        <taxon>Lactococcus</taxon>
    </lineage>
</organism>